<sequence>MKNIRNLFCMTGVLSVLALASVACTGERDTPEPPETDLRANITIKELIGRYKGQAFAAIDTALYIEGVVTANDISGNIYKKIFLQDSTAGIDIEIEMTNNHQKYPIGQRLVIDLKGLAYGEYNGQPQIGDQGENVTERIYEPVCDEHFHRQGYASELNVPEPLNLTINTVNFIGARDYLGMYIRMDSVKFDSAGCIYVDQAAAATSGNAMNRLIRDKYNNTLAVRISAYALFAPDTIPYGYGSIQGILGIYRDELQFFPRMQSDMIGFSEEPLD</sequence>
<evidence type="ECO:0000313" key="3">
    <source>
        <dbReference type="EMBL" id="MBO8432861.1"/>
    </source>
</evidence>
<reference evidence="3" key="1">
    <citation type="submission" date="2020-10" db="EMBL/GenBank/DDBJ databases">
        <authorList>
            <person name="Gilroy R."/>
        </authorList>
    </citation>
    <scope>NUCLEOTIDE SEQUENCE</scope>
    <source>
        <strain evidence="3">2889</strain>
    </source>
</reference>
<feature type="chain" id="PRO_5038780104" description="DUF5689 domain-containing protein" evidence="1">
    <location>
        <begin position="26"/>
        <end position="274"/>
    </location>
</feature>
<proteinExistence type="predicted"/>
<evidence type="ECO:0000256" key="1">
    <source>
        <dbReference type="SAM" id="SignalP"/>
    </source>
</evidence>
<evidence type="ECO:0000259" key="2">
    <source>
        <dbReference type="Pfam" id="PF18942"/>
    </source>
</evidence>
<accession>A0A9D9H1D6</accession>
<dbReference type="Pfam" id="PF18942">
    <property type="entry name" value="DUF5689"/>
    <property type="match status" value="1"/>
</dbReference>
<name>A0A9D9H1D6_9BACT</name>
<dbReference type="PROSITE" id="PS51257">
    <property type="entry name" value="PROKAR_LIPOPROTEIN"/>
    <property type="match status" value="1"/>
</dbReference>
<reference evidence="3" key="2">
    <citation type="journal article" date="2021" name="PeerJ">
        <title>Extensive microbial diversity within the chicken gut microbiome revealed by metagenomics and culture.</title>
        <authorList>
            <person name="Gilroy R."/>
            <person name="Ravi A."/>
            <person name="Getino M."/>
            <person name="Pursley I."/>
            <person name="Horton D.L."/>
            <person name="Alikhan N.F."/>
            <person name="Baker D."/>
            <person name="Gharbi K."/>
            <person name="Hall N."/>
            <person name="Watson M."/>
            <person name="Adriaenssens E.M."/>
            <person name="Foster-Nyarko E."/>
            <person name="Jarju S."/>
            <person name="Secka A."/>
            <person name="Antonio M."/>
            <person name="Oren A."/>
            <person name="Chaudhuri R.R."/>
            <person name="La Ragione R."/>
            <person name="Hildebrand F."/>
            <person name="Pallen M.J."/>
        </authorList>
    </citation>
    <scope>NUCLEOTIDE SEQUENCE</scope>
    <source>
        <strain evidence="3">2889</strain>
    </source>
</reference>
<evidence type="ECO:0000313" key="4">
    <source>
        <dbReference type="Proteomes" id="UP000823612"/>
    </source>
</evidence>
<dbReference type="AlphaFoldDB" id="A0A9D9H1D6"/>
<protein>
    <recommendedName>
        <fullName evidence="2">DUF5689 domain-containing protein</fullName>
    </recommendedName>
</protein>
<dbReference type="InterPro" id="IPR043744">
    <property type="entry name" value="DUF5689"/>
</dbReference>
<feature type="domain" description="DUF5689" evidence="2">
    <location>
        <begin position="40"/>
        <end position="264"/>
    </location>
</feature>
<dbReference type="Proteomes" id="UP000823612">
    <property type="component" value="Unassembled WGS sequence"/>
</dbReference>
<feature type="signal peptide" evidence="1">
    <location>
        <begin position="1"/>
        <end position="25"/>
    </location>
</feature>
<keyword evidence="1" id="KW-0732">Signal</keyword>
<organism evidence="3 4">
    <name type="scientific">Candidatus Pullibacteroides excrementavium</name>
    <dbReference type="NCBI Taxonomy" id="2840905"/>
    <lineage>
        <taxon>Bacteria</taxon>
        <taxon>Pseudomonadati</taxon>
        <taxon>Bacteroidota</taxon>
        <taxon>Bacteroidia</taxon>
        <taxon>Bacteroidales</taxon>
        <taxon>Candidatus Pullibacteroides</taxon>
    </lineage>
</organism>
<gene>
    <name evidence="3" type="ORF">IAB08_06170</name>
</gene>
<comment type="caution">
    <text evidence="3">The sequence shown here is derived from an EMBL/GenBank/DDBJ whole genome shotgun (WGS) entry which is preliminary data.</text>
</comment>
<dbReference type="EMBL" id="JADIMZ010000093">
    <property type="protein sequence ID" value="MBO8432861.1"/>
    <property type="molecule type" value="Genomic_DNA"/>
</dbReference>